<keyword evidence="1" id="KW-0472">Membrane</keyword>
<evidence type="ECO:0000313" key="3">
    <source>
        <dbReference type="Proteomes" id="UP000002186"/>
    </source>
</evidence>
<dbReference type="EMBL" id="CP001281">
    <property type="protein sequence ID" value="ACK53776.1"/>
    <property type="molecule type" value="Genomic_DNA"/>
</dbReference>
<dbReference type="KEGG" id="tmz:Tmz1t_1011"/>
<dbReference type="STRING" id="85643.Tmz1t_1011"/>
<feature type="transmembrane region" description="Helical" evidence="1">
    <location>
        <begin position="47"/>
        <end position="70"/>
    </location>
</feature>
<evidence type="ECO:0000256" key="1">
    <source>
        <dbReference type="SAM" id="Phobius"/>
    </source>
</evidence>
<protein>
    <submittedName>
        <fullName evidence="2">Uncharacterized protein</fullName>
    </submittedName>
</protein>
<feature type="transmembrane region" description="Helical" evidence="1">
    <location>
        <begin position="77"/>
        <end position="100"/>
    </location>
</feature>
<gene>
    <name evidence="2" type="ordered locus">Tmz1t_1011</name>
</gene>
<reference evidence="2 3" key="2">
    <citation type="journal article" date="2012" name="Stand. Genomic Sci.">
        <title>Complete genome sequence of Thauera aminoaromatica strain MZ1T.</title>
        <authorList>
            <person name="Jiang K."/>
            <person name="Sanseverino J."/>
            <person name="Chauhan A."/>
            <person name="Lucas S."/>
            <person name="Copeland A."/>
            <person name="Lapidus A."/>
            <person name="Del Rio T.G."/>
            <person name="Dalin E."/>
            <person name="Tice H."/>
            <person name="Bruce D."/>
            <person name="Goodwin L."/>
            <person name="Pitluck S."/>
            <person name="Sims D."/>
            <person name="Brettin T."/>
            <person name="Detter J.C."/>
            <person name="Han C."/>
            <person name="Chang Y.J."/>
            <person name="Larimer F."/>
            <person name="Land M."/>
            <person name="Hauser L."/>
            <person name="Kyrpides N.C."/>
            <person name="Mikhailova N."/>
            <person name="Moser S."/>
            <person name="Jegier P."/>
            <person name="Close D."/>
            <person name="Debruyn J.M."/>
            <person name="Wang Y."/>
            <person name="Layton A.C."/>
            <person name="Allen M.S."/>
            <person name="Sayler G.S."/>
        </authorList>
    </citation>
    <scope>NUCLEOTIDE SEQUENCE [LARGE SCALE GENOMIC DNA]</scope>
    <source>
        <strain evidence="2 3">MZ1T</strain>
    </source>
</reference>
<sequence length="143" mass="15311">MRGPMQQRGFLIRAMSLIAVGFGLLTIKEGGAILFGGEAAQASAGNFVPFVLWFNFLAGFAYVIAGAVLWLRHRWAVWLAVVIAAATAFAFAALGAHVYAGGAYEMRTVIAMSFRTLVWVAIAAISWHGLSCGKPAMTARDMK</sequence>
<dbReference type="RefSeq" id="WP_012584790.1">
    <property type="nucleotide sequence ID" value="NC_011662.2"/>
</dbReference>
<reference evidence="3" key="1">
    <citation type="submission" date="2009-05" db="EMBL/GenBank/DDBJ databases">
        <title>Complete sequence of chromosome of Thauera sp. MZ1T.</title>
        <authorList>
            <consortium name="US DOE Joint Genome Institute"/>
            <person name="Lucas S."/>
            <person name="Copeland A."/>
            <person name="Lapidus A."/>
            <person name="Glavina del Rio T."/>
            <person name="Dalin E."/>
            <person name="Tice H."/>
            <person name="Bruce D."/>
            <person name="Goodwin L."/>
            <person name="Pitluck S."/>
            <person name="Sims D."/>
            <person name="Brettin T."/>
            <person name="Detter J.C."/>
            <person name="Han C."/>
            <person name="Larimer F."/>
            <person name="Land M."/>
            <person name="Hauser L."/>
            <person name="Kyrpides N."/>
            <person name="Mikhailova N."/>
            <person name="Sayler G.S."/>
        </authorList>
    </citation>
    <scope>NUCLEOTIDE SEQUENCE [LARGE SCALE GENOMIC DNA]</scope>
    <source>
        <strain evidence="3">MZ1T</strain>
    </source>
</reference>
<keyword evidence="3" id="KW-1185">Reference proteome</keyword>
<dbReference type="HOGENOM" id="CLU_135453_0_0_4"/>
<dbReference type="eggNOG" id="ENOG5031F9K">
    <property type="taxonomic scope" value="Bacteria"/>
</dbReference>
<feature type="transmembrane region" description="Helical" evidence="1">
    <location>
        <begin position="112"/>
        <end position="133"/>
    </location>
</feature>
<dbReference type="Proteomes" id="UP000002186">
    <property type="component" value="Chromosome"/>
</dbReference>
<keyword evidence="1" id="KW-0812">Transmembrane</keyword>
<dbReference type="AlphaFoldDB" id="C4ZNC9"/>
<name>C4ZNC9_THASP</name>
<accession>C4ZNC9</accession>
<proteinExistence type="predicted"/>
<organism evidence="2 3">
    <name type="scientific">Thauera aminoaromatica</name>
    <dbReference type="NCBI Taxonomy" id="164330"/>
    <lineage>
        <taxon>Bacteria</taxon>
        <taxon>Pseudomonadati</taxon>
        <taxon>Pseudomonadota</taxon>
        <taxon>Betaproteobacteria</taxon>
        <taxon>Rhodocyclales</taxon>
        <taxon>Zoogloeaceae</taxon>
        <taxon>Thauera</taxon>
    </lineage>
</organism>
<feature type="transmembrane region" description="Helical" evidence="1">
    <location>
        <begin position="10"/>
        <end position="27"/>
    </location>
</feature>
<evidence type="ECO:0000313" key="2">
    <source>
        <dbReference type="EMBL" id="ACK53776.1"/>
    </source>
</evidence>
<keyword evidence="1" id="KW-1133">Transmembrane helix</keyword>